<keyword evidence="2 4" id="KW-0378">Hydrolase</keyword>
<reference evidence="5" key="1">
    <citation type="submission" date="2020-10" db="EMBL/GenBank/DDBJ databases">
        <authorList>
            <person name="Gilroy R."/>
        </authorList>
    </citation>
    <scope>NUCLEOTIDE SEQUENCE</scope>
    <source>
        <strain evidence="5">10532</strain>
    </source>
</reference>
<name>A0A9D9HR25_9SPIR</name>
<comment type="catalytic activity">
    <reaction evidence="4">
        <text>dTTP + H2O = dTMP + diphosphate + H(+)</text>
        <dbReference type="Rhea" id="RHEA:28534"/>
        <dbReference type="ChEBI" id="CHEBI:15377"/>
        <dbReference type="ChEBI" id="CHEBI:15378"/>
        <dbReference type="ChEBI" id="CHEBI:33019"/>
        <dbReference type="ChEBI" id="CHEBI:37568"/>
        <dbReference type="ChEBI" id="CHEBI:63528"/>
        <dbReference type="EC" id="3.6.1.9"/>
    </reaction>
</comment>
<protein>
    <recommendedName>
        <fullName evidence="4">dTTP/UTP pyrophosphatase</fullName>
        <shortName evidence="4">dTTPase/UTPase</shortName>
        <ecNumber evidence="4">3.6.1.9</ecNumber>
    </recommendedName>
    <alternativeName>
        <fullName evidence="4">Nucleoside triphosphate pyrophosphatase</fullName>
    </alternativeName>
    <alternativeName>
        <fullName evidence="4">Nucleotide pyrophosphatase</fullName>
        <shortName evidence="4">Nucleotide PPase</shortName>
    </alternativeName>
</protein>
<dbReference type="PANTHER" id="PTHR43213">
    <property type="entry name" value="BIFUNCTIONAL DTTP/UTP PYROPHOSPHATASE/METHYLTRANSFERASE PROTEIN-RELATED"/>
    <property type="match status" value="1"/>
</dbReference>
<dbReference type="NCBIfam" id="TIGR00172">
    <property type="entry name" value="maf"/>
    <property type="match status" value="1"/>
</dbReference>
<dbReference type="Pfam" id="PF02545">
    <property type="entry name" value="Maf"/>
    <property type="match status" value="1"/>
</dbReference>
<comment type="caution">
    <text evidence="5">The sequence shown here is derived from an EMBL/GenBank/DDBJ whole genome shotgun (WGS) entry which is preliminary data.</text>
</comment>
<dbReference type="GO" id="GO:0047429">
    <property type="term" value="F:nucleoside triphosphate diphosphatase activity"/>
    <property type="evidence" value="ECO:0007669"/>
    <property type="project" value="UniProtKB-EC"/>
</dbReference>
<dbReference type="GO" id="GO:0009117">
    <property type="term" value="P:nucleotide metabolic process"/>
    <property type="evidence" value="ECO:0007669"/>
    <property type="project" value="UniProtKB-KW"/>
</dbReference>
<reference evidence="5" key="2">
    <citation type="journal article" date="2021" name="PeerJ">
        <title>Extensive microbial diversity within the chicken gut microbiome revealed by metagenomics and culture.</title>
        <authorList>
            <person name="Gilroy R."/>
            <person name="Ravi A."/>
            <person name="Getino M."/>
            <person name="Pursley I."/>
            <person name="Horton D.L."/>
            <person name="Alikhan N.F."/>
            <person name="Baker D."/>
            <person name="Gharbi K."/>
            <person name="Hall N."/>
            <person name="Watson M."/>
            <person name="Adriaenssens E.M."/>
            <person name="Foster-Nyarko E."/>
            <person name="Jarju S."/>
            <person name="Secka A."/>
            <person name="Antonio M."/>
            <person name="Oren A."/>
            <person name="Chaudhuri R.R."/>
            <person name="La Ragione R."/>
            <person name="Hildebrand F."/>
            <person name="Pallen M.J."/>
        </authorList>
    </citation>
    <scope>NUCLEOTIDE SEQUENCE</scope>
    <source>
        <strain evidence="5">10532</strain>
    </source>
</reference>
<keyword evidence="3 4" id="KW-0546">Nucleotide metabolism</keyword>
<evidence type="ECO:0000256" key="1">
    <source>
        <dbReference type="ARBA" id="ARBA00001968"/>
    </source>
</evidence>
<dbReference type="Proteomes" id="UP000823638">
    <property type="component" value="Unassembled WGS sequence"/>
</dbReference>
<accession>A0A9D9HR25</accession>
<evidence type="ECO:0000256" key="2">
    <source>
        <dbReference type="ARBA" id="ARBA00022801"/>
    </source>
</evidence>
<feature type="active site" description="Proton acceptor" evidence="4">
    <location>
        <position position="72"/>
    </location>
</feature>
<comment type="subcellular location">
    <subcellularLocation>
        <location evidence="4">Cytoplasm</location>
    </subcellularLocation>
</comment>
<evidence type="ECO:0000313" key="5">
    <source>
        <dbReference type="EMBL" id="MBO8458586.1"/>
    </source>
</evidence>
<feature type="site" description="Important for substrate specificity" evidence="4">
    <location>
        <position position="12"/>
    </location>
</feature>
<keyword evidence="4" id="KW-0963">Cytoplasm</keyword>
<organism evidence="5 6">
    <name type="scientific">Candidatus Gallitreponema excrementavium</name>
    <dbReference type="NCBI Taxonomy" id="2840840"/>
    <lineage>
        <taxon>Bacteria</taxon>
        <taxon>Pseudomonadati</taxon>
        <taxon>Spirochaetota</taxon>
        <taxon>Spirochaetia</taxon>
        <taxon>Spirochaetales</taxon>
        <taxon>Candidatus Gallitreponema</taxon>
    </lineage>
</organism>
<dbReference type="CDD" id="cd00555">
    <property type="entry name" value="Maf"/>
    <property type="match status" value="1"/>
</dbReference>
<feature type="site" description="Important for substrate specificity" evidence="4">
    <location>
        <position position="73"/>
    </location>
</feature>
<dbReference type="HAMAP" id="MF_00528">
    <property type="entry name" value="Maf"/>
    <property type="match status" value="1"/>
</dbReference>
<gene>
    <name evidence="5" type="primary">maf</name>
    <name evidence="5" type="ORF">IAA81_10265</name>
</gene>
<evidence type="ECO:0000313" key="6">
    <source>
        <dbReference type="Proteomes" id="UP000823638"/>
    </source>
</evidence>
<proteinExistence type="inferred from homology"/>
<dbReference type="EMBL" id="JADIMM010000117">
    <property type="protein sequence ID" value="MBO8458586.1"/>
    <property type="molecule type" value="Genomic_DNA"/>
</dbReference>
<dbReference type="Gene3D" id="3.90.950.10">
    <property type="match status" value="1"/>
</dbReference>
<comment type="cofactor">
    <cofactor evidence="1 4">
        <name>a divalent metal cation</name>
        <dbReference type="ChEBI" id="CHEBI:60240"/>
    </cofactor>
</comment>
<sequence length="194" mass="21791">MEPIVLASGSPRRQEILKKMGIPFTVMPDNSPEEFEPELSFTEQIEKFAIKKVKNIIKATSDVNVPWILGADTMILYNNKLYGKPATREEAKEMISGFSGNTHTVITAIALWSSKNHELTTSIRENQVTFDALSQDEIEAYLDIGEWQGAAGGYRIQGEASKFIKEIKGSYTSIMGLSIRDIYVMLKEQGYLFN</sequence>
<dbReference type="EC" id="3.6.1.9" evidence="4"/>
<dbReference type="PANTHER" id="PTHR43213:SF5">
    <property type="entry name" value="BIFUNCTIONAL DTTP_UTP PYROPHOSPHATASE_METHYLTRANSFERASE PROTEIN-RELATED"/>
    <property type="match status" value="1"/>
</dbReference>
<dbReference type="InterPro" id="IPR029001">
    <property type="entry name" value="ITPase-like_fam"/>
</dbReference>
<comment type="catalytic activity">
    <reaction evidence="4">
        <text>UTP + H2O = UMP + diphosphate + H(+)</text>
        <dbReference type="Rhea" id="RHEA:29395"/>
        <dbReference type="ChEBI" id="CHEBI:15377"/>
        <dbReference type="ChEBI" id="CHEBI:15378"/>
        <dbReference type="ChEBI" id="CHEBI:33019"/>
        <dbReference type="ChEBI" id="CHEBI:46398"/>
        <dbReference type="ChEBI" id="CHEBI:57865"/>
        <dbReference type="EC" id="3.6.1.9"/>
    </reaction>
</comment>
<evidence type="ECO:0000256" key="4">
    <source>
        <dbReference type="HAMAP-Rule" id="MF_00528"/>
    </source>
</evidence>
<dbReference type="GO" id="GO:0005737">
    <property type="term" value="C:cytoplasm"/>
    <property type="evidence" value="ECO:0007669"/>
    <property type="project" value="UniProtKB-SubCell"/>
</dbReference>
<evidence type="ECO:0000256" key="3">
    <source>
        <dbReference type="ARBA" id="ARBA00023080"/>
    </source>
</evidence>
<comment type="similarity">
    <text evidence="4">Belongs to the Maf family. YhdE subfamily.</text>
</comment>
<feature type="site" description="Important for substrate specificity" evidence="4">
    <location>
        <position position="157"/>
    </location>
</feature>
<dbReference type="PIRSF" id="PIRSF006305">
    <property type="entry name" value="Maf"/>
    <property type="match status" value="1"/>
</dbReference>
<dbReference type="SUPFAM" id="SSF52972">
    <property type="entry name" value="ITPase-like"/>
    <property type="match status" value="1"/>
</dbReference>
<dbReference type="AlphaFoldDB" id="A0A9D9HR25"/>
<comment type="function">
    <text evidence="4">Nucleoside triphosphate pyrophosphatase that hydrolyzes dTTP and UTP. May have a dual role in cell division arrest and in preventing the incorporation of modified nucleotides into cellular nucleic acids.</text>
</comment>
<comment type="caution">
    <text evidence="4">Lacks conserved residue(s) required for the propagation of feature annotation.</text>
</comment>
<dbReference type="InterPro" id="IPR003697">
    <property type="entry name" value="Maf-like"/>
</dbReference>